<organism evidence="1 2">
    <name type="scientific">Coniosporium uncinatum</name>
    <dbReference type="NCBI Taxonomy" id="93489"/>
    <lineage>
        <taxon>Eukaryota</taxon>
        <taxon>Fungi</taxon>
        <taxon>Dikarya</taxon>
        <taxon>Ascomycota</taxon>
        <taxon>Pezizomycotina</taxon>
        <taxon>Dothideomycetes</taxon>
        <taxon>Dothideomycetes incertae sedis</taxon>
        <taxon>Coniosporium</taxon>
    </lineage>
</organism>
<keyword evidence="2" id="KW-1185">Reference proteome</keyword>
<name>A0ACC3D2B6_9PEZI</name>
<gene>
    <name evidence="1" type="ORF">LTS18_007726</name>
</gene>
<evidence type="ECO:0000313" key="2">
    <source>
        <dbReference type="Proteomes" id="UP001186974"/>
    </source>
</evidence>
<evidence type="ECO:0000313" key="1">
    <source>
        <dbReference type="EMBL" id="KAK3060772.1"/>
    </source>
</evidence>
<reference evidence="1" key="1">
    <citation type="submission" date="2024-09" db="EMBL/GenBank/DDBJ databases">
        <title>Black Yeasts Isolated from many extreme environments.</title>
        <authorList>
            <person name="Coleine C."/>
            <person name="Stajich J.E."/>
            <person name="Selbmann L."/>
        </authorList>
    </citation>
    <scope>NUCLEOTIDE SEQUENCE</scope>
    <source>
        <strain evidence="1">CCFEE 5737</strain>
    </source>
</reference>
<comment type="caution">
    <text evidence="1">The sequence shown here is derived from an EMBL/GenBank/DDBJ whole genome shotgun (WGS) entry which is preliminary data.</text>
</comment>
<proteinExistence type="predicted"/>
<protein>
    <submittedName>
        <fullName evidence="1">Uncharacterized protein</fullName>
    </submittedName>
</protein>
<accession>A0ACC3D2B6</accession>
<dbReference type="EMBL" id="JAWDJW010008301">
    <property type="protein sequence ID" value="KAK3060772.1"/>
    <property type="molecule type" value="Genomic_DNA"/>
</dbReference>
<sequence>MFRRGSDGQFQLCDPHRCALASASVQSPSNAPTASTSLISVASQTTTTNGPPDISPARTEADATTQAIKRKRHINDNGSPGQPSPTATKSGPDSPTAQVTVLTEGDITSTHEPGYVPAVDHSASISIPAITHNQSEEAAAMLHVPTPCRPAVLHEDYLFHISPRSKTIFDRWREECASLKHRINSSAYVNQLVKIPPKQPIALDIDALRQSLTDISVAINGVVAFSDGVELTCFEGTYFEGQLGMLAARALGEGWMQYLKDSLGEPCQYTTLALIRTLCAGALCLWVFEAEYPVFDGHKLMETYRARLASDDLPHVLRVVDYAAHDDILRSRTFIQCELDPYAITLAKRFVCPLDVCLFKKALELKVQLVLTTDEFEAFMPLPEDAFDATCMELSRQAPLREAELREAAEVDKCSMPAFYKLQRNAEESALVQYKKFRWTDAETRGKVELLRKAVVLAE</sequence>
<dbReference type="Proteomes" id="UP001186974">
    <property type="component" value="Unassembled WGS sequence"/>
</dbReference>